<feature type="coiled-coil region" evidence="4">
    <location>
        <begin position="251"/>
        <end position="434"/>
    </location>
</feature>
<feature type="region of interest" description="Disordered" evidence="5">
    <location>
        <begin position="996"/>
        <end position="1042"/>
    </location>
</feature>
<dbReference type="EMBL" id="CALNXJ010000016">
    <property type="protein sequence ID" value="CAH3117420.1"/>
    <property type="molecule type" value="Genomic_DNA"/>
</dbReference>
<dbReference type="PANTHER" id="PTHR47977">
    <property type="entry name" value="RAS-RELATED PROTEIN RAB"/>
    <property type="match status" value="1"/>
</dbReference>
<dbReference type="SMART" id="SM00054">
    <property type="entry name" value="EFh"/>
    <property type="match status" value="4"/>
</dbReference>
<feature type="compositionally biased region" description="Basic and acidic residues" evidence="5">
    <location>
        <begin position="640"/>
        <end position="649"/>
    </location>
</feature>
<dbReference type="SMART" id="SM00174">
    <property type="entry name" value="RHO"/>
    <property type="match status" value="1"/>
</dbReference>
<evidence type="ECO:0000256" key="2">
    <source>
        <dbReference type="ARBA" id="ARBA00022837"/>
    </source>
</evidence>
<dbReference type="GO" id="GO:0003924">
    <property type="term" value="F:GTPase activity"/>
    <property type="evidence" value="ECO:0007669"/>
    <property type="project" value="InterPro"/>
</dbReference>
<feature type="compositionally biased region" description="Low complexity" evidence="5">
    <location>
        <begin position="844"/>
        <end position="858"/>
    </location>
</feature>
<keyword evidence="8" id="KW-1185">Reference proteome</keyword>
<dbReference type="GO" id="GO:0005525">
    <property type="term" value="F:GTP binding"/>
    <property type="evidence" value="ECO:0007669"/>
    <property type="project" value="UniProtKB-KW"/>
</dbReference>
<dbReference type="InterPro" id="IPR001806">
    <property type="entry name" value="Small_GTPase"/>
</dbReference>
<dbReference type="GO" id="GO:0005509">
    <property type="term" value="F:calcium ion binding"/>
    <property type="evidence" value="ECO:0007669"/>
    <property type="project" value="InterPro"/>
</dbReference>
<dbReference type="SUPFAM" id="SSF47473">
    <property type="entry name" value="EF-hand"/>
    <property type="match status" value="1"/>
</dbReference>
<feature type="compositionally biased region" description="Acidic residues" evidence="5">
    <location>
        <begin position="960"/>
        <end position="971"/>
    </location>
</feature>
<evidence type="ECO:0000256" key="4">
    <source>
        <dbReference type="SAM" id="Coils"/>
    </source>
</evidence>
<feature type="domain" description="EF-hand" evidence="6">
    <location>
        <begin position="148"/>
        <end position="183"/>
    </location>
</feature>
<feature type="region of interest" description="Disordered" evidence="5">
    <location>
        <begin position="1240"/>
        <end position="1264"/>
    </location>
</feature>
<dbReference type="InterPro" id="IPR002048">
    <property type="entry name" value="EF_hand_dom"/>
</dbReference>
<dbReference type="InterPro" id="IPR027417">
    <property type="entry name" value="P-loop_NTPase"/>
</dbReference>
<keyword evidence="1" id="KW-0547">Nucleotide-binding</keyword>
<feature type="region of interest" description="Disordered" evidence="5">
    <location>
        <begin position="624"/>
        <end position="653"/>
    </location>
</feature>
<dbReference type="Gene3D" id="3.40.50.300">
    <property type="entry name" value="P-loop containing nucleotide triphosphate hydrolases"/>
    <property type="match status" value="1"/>
</dbReference>
<evidence type="ECO:0000256" key="3">
    <source>
        <dbReference type="ARBA" id="ARBA00023134"/>
    </source>
</evidence>
<dbReference type="InterPro" id="IPR005225">
    <property type="entry name" value="Small_GTP-bd"/>
</dbReference>
<gene>
    <name evidence="7" type="ORF">PMEA_00007393</name>
</gene>
<dbReference type="InterPro" id="IPR018247">
    <property type="entry name" value="EF_Hand_1_Ca_BS"/>
</dbReference>
<feature type="compositionally biased region" description="Basic and acidic residues" evidence="5">
    <location>
        <begin position="673"/>
        <end position="723"/>
    </location>
</feature>
<comment type="caution">
    <text evidence="7">The sequence shown here is derived from an EMBL/GenBank/DDBJ whole genome shotgun (WGS) entry which is preliminary data.</text>
</comment>
<dbReference type="PROSITE" id="PS50222">
    <property type="entry name" value="EF_HAND_2"/>
    <property type="match status" value="2"/>
</dbReference>
<accession>A0AAU9WKH8</accession>
<dbReference type="SMART" id="SM00176">
    <property type="entry name" value="RAN"/>
    <property type="match status" value="1"/>
</dbReference>
<protein>
    <recommendedName>
        <fullName evidence="6">EF-hand domain-containing protein</fullName>
    </recommendedName>
</protein>
<dbReference type="SMART" id="SM00173">
    <property type="entry name" value="RAS"/>
    <property type="match status" value="1"/>
</dbReference>
<dbReference type="PROSITE" id="PS00018">
    <property type="entry name" value="EF_HAND_1"/>
    <property type="match status" value="2"/>
</dbReference>
<dbReference type="NCBIfam" id="TIGR00231">
    <property type="entry name" value="small_GTP"/>
    <property type="match status" value="1"/>
</dbReference>
<feature type="compositionally biased region" description="Acidic residues" evidence="5">
    <location>
        <begin position="1305"/>
        <end position="1317"/>
    </location>
</feature>
<evidence type="ECO:0000313" key="8">
    <source>
        <dbReference type="Proteomes" id="UP001159428"/>
    </source>
</evidence>
<name>A0AAU9WKH8_9CNID</name>
<keyword evidence="3" id="KW-0342">GTP-binding</keyword>
<sequence>MAELEDVIPRDLFGAVDLDGSGYIDREELAAVCDLDAHDLAEVFDRLDADKDGRISIEEFSENFKKFKSVVTGVKRRKSERSSSVDVDYEDLTDRLGQQFSLLSGKMDSEVTDDIEHTVKDIFRSWDLNKNGFIEKSELACCCAELNLTKQEIEDLFNELDADKDNKISLLDFSKGFKRVCSLFEADVEELSTAEKERKKFDKLLDALGVRELLSGQEYVSDLFHYLHNSSESPQLIALLESFLFSVVRDVKHYSSENQRLEEALKRTCEKHSEHMDQLDNELEQQMQRLESRIRKEEKSKQERSNLDIVWQLENKNKEIQTLTARVQKLEGKLKKKEPEEQKIKEEVDDKVQEIRFLRSQLTDAQTNLAILRSELAQLRNDYEEQESQLTAEKRTVMECVQEQESLTRQLQLLHEANKKLHDTNDDLRAALEARKNSDKRSPSPSKRHSISTLYSPTSSTTWKNNKSPSHSRCSSGFAEDLGADSVDGKSVQSTPSRNVASSLPNSISNSRRGSAALLPSQQSCEVDDDSLAGESSLMTELMQVQQLTVPEDILEEETKSTQQLDYNNNAGILNSRETGQVHHLLPPARQSCEVDDHVSIEDKTLLDDPVILGFCSMDKTHKTTDNTRLTSDLDSEQSDVPKDTDKLLRNRNSSRFGSRFGKYFGKLSKNTRNKENSRPSEDLKDNFLRKRDAKDNVLKKDDKSLGQSDLKDSSLKKSDTRKGKNYSKKRADSRVSKPQEKPVSIVKESKKGRNVVDAQSRLKATEHNSDSEDKTENVTRGTRENRNSSKGGVTYNRLRRNTSVTFSPTVTCTTDTPRKSKSITTNKKMPAALDLRLRHFAASETSDTDSTTTQDTETNFHRDLEDEDEAYNSLRSSERKSFSKQLDILQETNKRLCDSNDDLRAALEALTGRRSLKLSKARRSGEKCHRNPSIHSDYGSISSRSITPNHLQGPKSEDDVADGAEAEEPGELSGYEPESDVNTMTVNARHFEEAPKLSKLTATPHERHVVLKEPTSDVMWESDSESDPVPAQPTLHQHEQQQQEHLTANVETNANNITHSPFVRNSLTRKPCRHKSLEQLFNQSNSKGDRSAWPPIARAGKWNSMEQVKKRNDFIGERTLSLPTSRWQSDERVNLGQGIGLWQLSEKLNVLRASRESVAELKNDDYKVNVIAASHEPVIQNFNTDNQTIFHDDLSQLVRKPSLRQRIFHDKKIAETPEDESTPIPCDFAGGSSLKRRNSLVIKRNRTKTDSLPESDNSKPDTFSAELEAQFKSVIEEDDEDIDEDDVGDEELAQLVAMARANTESEDDSETEAEAPEGERGAAVGSDSLSEASSNTPLHASVAESNVPERMYKLVLAGDAAVGKSSFILRLCRNRFHSALNSTLGVDFQMKTLVVDDKTIAFQLWDTAGQERFRSIAKSYFRKADGVLLLYDVTCETSFINVRDWVEAIEESTSKPIPIMLCGNKTDLRQSYIAEGKTVITEENGEKLAREYGALFTETSSKENKNITDACIELGRLLRKIEDTEVEQSNGLTLKEGDEKSKKKSCCLT</sequence>
<keyword evidence="2" id="KW-0106">Calcium</keyword>
<dbReference type="PRINTS" id="PR00449">
    <property type="entry name" value="RASTRNSFRMNG"/>
</dbReference>
<dbReference type="Pfam" id="PF13499">
    <property type="entry name" value="EF-hand_7"/>
    <property type="match status" value="2"/>
</dbReference>
<dbReference type="Proteomes" id="UP001159428">
    <property type="component" value="Unassembled WGS sequence"/>
</dbReference>
<feature type="region of interest" description="Disordered" evidence="5">
    <location>
        <begin position="843"/>
        <end position="883"/>
    </location>
</feature>
<feature type="region of interest" description="Disordered" evidence="5">
    <location>
        <begin position="1301"/>
        <end position="1343"/>
    </location>
</feature>
<dbReference type="PROSITE" id="PS51421">
    <property type="entry name" value="RAS"/>
    <property type="match status" value="1"/>
</dbReference>
<feature type="compositionally biased region" description="Polar residues" evidence="5">
    <location>
        <begin position="802"/>
        <end position="816"/>
    </location>
</feature>
<feature type="compositionally biased region" description="Basic and acidic residues" evidence="5">
    <location>
        <begin position="730"/>
        <end position="741"/>
    </location>
</feature>
<proteinExistence type="predicted"/>
<dbReference type="InterPro" id="IPR011992">
    <property type="entry name" value="EF-hand-dom_pair"/>
</dbReference>
<feature type="compositionally biased region" description="Polar residues" evidence="5">
    <location>
        <begin position="1328"/>
        <end position="1339"/>
    </location>
</feature>
<organism evidence="7 8">
    <name type="scientific">Pocillopora meandrina</name>
    <dbReference type="NCBI Taxonomy" id="46732"/>
    <lineage>
        <taxon>Eukaryota</taxon>
        <taxon>Metazoa</taxon>
        <taxon>Cnidaria</taxon>
        <taxon>Anthozoa</taxon>
        <taxon>Hexacorallia</taxon>
        <taxon>Scleractinia</taxon>
        <taxon>Astrocoeniina</taxon>
        <taxon>Pocilloporidae</taxon>
        <taxon>Pocillopora</taxon>
    </lineage>
</organism>
<feature type="region of interest" description="Disordered" evidence="5">
    <location>
        <begin position="1213"/>
        <end position="1232"/>
    </location>
</feature>
<dbReference type="CDD" id="cd00154">
    <property type="entry name" value="Rab"/>
    <property type="match status" value="1"/>
</dbReference>
<feature type="region of interest" description="Disordered" evidence="5">
    <location>
        <begin position="434"/>
        <end position="530"/>
    </location>
</feature>
<feature type="compositionally biased region" description="Polar residues" evidence="5">
    <location>
        <begin position="451"/>
        <end position="475"/>
    </location>
</feature>
<feature type="compositionally biased region" description="Polar residues" evidence="5">
    <location>
        <begin position="491"/>
        <end position="513"/>
    </location>
</feature>
<feature type="compositionally biased region" description="Basic and acidic residues" evidence="5">
    <location>
        <begin position="764"/>
        <end position="788"/>
    </location>
</feature>
<dbReference type="CDD" id="cd00051">
    <property type="entry name" value="EFh"/>
    <property type="match status" value="2"/>
</dbReference>
<evidence type="ECO:0000313" key="7">
    <source>
        <dbReference type="EMBL" id="CAH3117420.1"/>
    </source>
</evidence>
<evidence type="ECO:0000259" key="6">
    <source>
        <dbReference type="PROSITE" id="PS50222"/>
    </source>
</evidence>
<dbReference type="PROSITE" id="PS51420">
    <property type="entry name" value="RHO"/>
    <property type="match status" value="1"/>
</dbReference>
<feature type="compositionally biased region" description="Basic and acidic residues" evidence="5">
    <location>
        <begin position="1005"/>
        <end position="1016"/>
    </location>
</feature>
<reference evidence="7 8" key="1">
    <citation type="submission" date="2022-05" db="EMBL/GenBank/DDBJ databases">
        <authorList>
            <consortium name="Genoscope - CEA"/>
            <person name="William W."/>
        </authorList>
    </citation>
    <scope>NUCLEOTIDE SEQUENCE [LARGE SCALE GENOMIC DNA]</scope>
</reference>
<dbReference type="SUPFAM" id="SSF52540">
    <property type="entry name" value="P-loop containing nucleoside triphosphate hydrolases"/>
    <property type="match status" value="1"/>
</dbReference>
<feature type="region of interest" description="Disordered" evidence="5">
    <location>
        <begin position="918"/>
        <end position="980"/>
    </location>
</feature>
<keyword evidence="4" id="KW-0175">Coiled coil</keyword>
<feature type="compositionally biased region" description="Polar residues" evidence="5">
    <location>
        <begin position="940"/>
        <end position="951"/>
    </location>
</feature>
<dbReference type="FunFam" id="3.40.50.300:FF:003044">
    <property type="entry name" value="Predicted protein"/>
    <property type="match status" value="1"/>
</dbReference>
<dbReference type="InterPro" id="IPR050227">
    <property type="entry name" value="Rab"/>
</dbReference>
<dbReference type="PROSITE" id="PS51419">
    <property type="entry name" value="RAB"/>
    <property type="match status" value="1"/>
</dbReference>
<feature type="domain" description="EF-hand" evidence="6">
    <location>
        <begin position="35"/>
        <end position="70"/>
    </location>
</feature>
<dbReference type="Gene3D" id="1.10.238.10">
    <property type="entry name" value="EF-hand"/>
    <property type="match status" value="2"/>
</dbReference>
<feature type="compositionally biased region" description="Basic and acidic residues" evidence="5">
    <location>
        <begin position="1248"/>
        <end position="1260"/>
    </location>
</feature>
<dbReference type="Pfam" id="PF00071">
    <property type="entry name" value="Ras"/>
    <property type="match status" value="1"/>
</dbReference>
<dbReference type="SMART" id="SM00175">
    <property type="entry name" value="RAB"/>
    <property type="match status" value="1"/>
</dbReference>
<evidence type="ECO:0000256" key="1">
    <source>
        <dbReference type="ARBA" id="ARBA00022741"/>
    </source>
</evidence>
<feature type="region of interest" description="Disordered" evidence="5">
    <location>
        <begin position="666"/>
        <end position="826"/>
    </location>
</feature>
<evidence type="ECO:0000256" key="5">
    <source>
        <dbReference type="SAM" id="MobiDB-lite"/>
    </source>
</evidence>